<feature type="binding site" evidence="11">
    <location>
        <position position="242"/>
    </location>
    <ligand>
        <name>N-acetyl-D-glucosamine</name>
        <dbReference type="ChEBI" id="CHEBI:506227"/>
    </ligand>
</feature>
<evidence type="ECO:0000313" key="15">
    <source>
        <dbReference type="Proteomes" id="UP000327148"/>
    </source>
</evidence>
<evidence type="ECO:0000256" key="8">
    <source>
        <dbReference type="ARBA" id="ARBA00022741"/>
    </source>
</evidence>
<proteinExistence type="inferred from homology"/>
<evidence type="ECO:0000256" key="11">
    <source>
        <dbReference type="HAMAP-Rule" id="MF_01472"/>
    </source>
</evidence>
<dbReference type="UniPathway" id="UPA00378"/>
<dbReference type="InterPro" id="IPR014267">
    <property type="entry name" value="GtfA"/>
</dbReference>
<keyword evidence="8 11" id="KW-0547">Nucleotide-binding</keyword>
<comment type="catalytic activity">
    <reaction evidence="10 11">
        <text>L-seryl-[protein] + UDP-N-acetyl-alpha-D-glucosamine = 3-O-[N-acetyl-alpha-D-glucosaminyl]-L-seryl-[protein] + UDP + H(+)</text>
        <dbReference type="Rhea" id="RHEA:59872"/>
        <dbReference type="Rhea" id="RHEA-COMP:9863"/>
        <dbReference type="Rhea" id="RHEA-COMP:15471"/>
        <dbReference type="ChEBI" id="CHEBI:15378"/>
        <dbReference type="ChEBI" id="CHEBI:29999"/>
        <dbReference type="ChEBI" id="CHEBI:57705"/>
        <dbReference type="ChEBI" id="CHEBI:58223"/>
        <dbReference type="ChEBI" id="CHEBI:143279"/>
    </reaction>
</comment>
<evidence type="ECO:0000259" key="12">
    <source>
        <dbReference type="Pfam" id="PF00534"/>
    </source>
</evidence>
<keyword evidence="6 11" id="KW-0328">Glycosyltransferase</keyword>
<dbReference type="EMBL" id="VYWO01000001">
    <property type="protein sequence ID" value="KAA9302359.1"/>
    <property type="molecule type" value="Genomic_DNA"/>
</dbReference>
<feature type="domain" description="GtfA extended beta-sheet meander" evidence="13">
    <location>
        <begin position="96"/>
        <end position="191"/>
    </location>
</feature>
<evidence type="ECO:0000256" key="10">
    <source>
        <dbReference type="ARBA" id="ARBA00052053"/>
    </source>
</evidence>
<comment type="similarity">
    <text evidence="3 11">Belongs to the glycosyltransferase group 1 family. Glycosyltransferase 4 subfamily.</text>
</comment>
<dbReference type="NCBIfam" id="TIGR02918">
    <property type="entry name" value="accessory Sec system glycosyltransferase GtfA"/>
    <property type="match status" value="1"/>
</dbReference>
<evidence type="ECO:0000259" key="13">
    <source>
        <dbReference type="Pfam" id="PF22145"/>
    </source>
</evidence>
<keyword evidence="5 11" id="KW-0963">Cytoplasm</keyword>
<dbReference type="InterPro" id="IPR054396">
    <property type="entry name" value="GtfA_EBD"/>
</dbReference>
<reference evidence="14 15" key="1">
    <citation type="submission" date="2019-09" db="EMBL/GenBank/DDBJ databases">
        <title>Draft genome sequence assemblies of isolates from the urinary tract.</title>
        <authorList>
            <person name="Mores C.R."/>
            <person name="Putonti C."/>
            <person name="Wolfe A.J."/>
        </authorList>
    </citation>
    <scope>NUCLEOTIDE SEQUENCE [LARGE SCALE GENOMIC DNA]</scope>
    <source>
        <strain evidence="14 15">UMB623</strain>
    </source>
</reference>
<evidence type="ECO:0000256" key="6">
    <source>
        <dbReference type="ARBA" id="ARBA00022676"/>
    </source>
</evidence>
<comment type="caution">
    <text evidence="14">The sequence shown here is derived from an EMBL/GenBank/DDBJ whole genome shotgun (WGS) entry which is preliminary data.</text>
</comment>
<keyword evidence="7 11" id="KW-0808">Transferase</keyword>
<dbReference type="Pfam" id="PF22145">
    <property type="entry name" value="GtfA_EBD"/>
    <property type="match status" value="1"/>
</dbReference>
<comment type="subcellular location">
    <subcellularLocation>
        <location evidence="1 11">Cell membrane</location>
        <topology evidence="1 11">Peripheral membrane protein</topology>
    </subcellularLocation>
    <subcellularLocation>
        <location evidence="11">Cytoplasm</location>
    </subcellularLocation>
    <text evidence="11">Cell membrane association requires GtfB.</text>
</comment>
<dbReference type="CDD" id="cd04949">
    <property type="entry name" value="GT4_GtfA-like"/>
    <property type="match status" value="1"/>
</dbReference>
<dbReference type="PANTHER" id="PTHR12526:SF629">
    <property type="entry name" value="TEICHURONIC ACID BIOSYNTHESIS GLYCOSYLTRANSFERASE TUAH-RELATED"/>
    <property type="match status" value="1"/>
</dbReference>
<sequence length="503" mass="57564">MTIYNINLGIGWASSGVEYSQIYRSRIFDQLGESAKFVFVDLILNENIAHFTQNIGFRDEDIIWMYLYFTDIKIRATSYRLADVKASLAHAIEEEKKEGDQIVRLYYDQGQQYATCYLVEGSDDLVNRVEFVVNGCLVSKDYYNYTRFLSEYYAPQDNKAKLYQRRYFNEDGSVAYEEIVDGAHSVFKMPDAILYNKEELFAYFIQKLNLSERDIVILDRATGTGQAVFQYAPPAKIGVVIHAEHFSEGPTTNDYILWNNYYDYQFMHSDTVDFFIASTQAQKEVLDQQFAHYYNKEAKVYAIPVGSISNLKYPQPGERQAFSLMTASRLAAEKHVDWLVEAVARAKGEIPQITFDIYGKGSKETSLRELIKDLGAEDYIQLKGHQDLAQVYQKYDLYFAGSTSEGFGLTLLEAIAAGLPIIGFEVNYGNVTFVEDGSNGYLVPYQPGCDAEDNIAALTTKLLKYYREADRQAMQEASYQRAQNFLDEKIIAAWRKLLEEVQS</sequence>
<dbReference type="GO" id="GO:0005886">
    <property type="term" value="C:plasma membrane"/>
    <property type="evidence" value="ECO:0007669"/>
    <property type="project" value="UniProtKB-SubCell"/>
</dbReference>
<evidence type="ECO:0000256" key="7">
    <source>
        <dbReference type="ARBA" id="ARBA00022679"/>
    </source>
</evidence>
<keyword evidence="4 11" id="KW-1003">Cell membrane</keyword>
<dbReference type="Gene3D" id="3.40.50.2000">
    <property type="entry name" value="Glycogen Phosphorylase B"/>
    <property type="match status" value="2"/>
</dbReference>
<accession>A0A5N1GQ28</accession>
<dbReference type="Pfam" id="PF00534">
    <property type="entry name" value="Glycos_transf_1"/>
    <property type="match status" value="1"/>
</dbReference>
<dbReference type="Proteomes" id="UP000327148">
    <property type="component" value="Unassembled WGS sequence"/>
</dbReference>
<evidence type="ECO:0000256" key="4">
    <source>
        <dbReference type="ARBA" id="ARBA00022475"/>
    </source>
</evidence>
<dbReference type="GO" id="GO:0016757">
    <property type="term" value="F:glycosyltransferase activity"/>
    <property type="evidence" value="ECO:0007669"/>
    <property type="project" value="UniProtKB-UniRule"/>
</dbReference>
<evidence type="ECO:0000313" key="14">
    <source>
        <dbReference type="EMBL" id="KAA9302359.1"/>
    </source>
</evidence>
<evidence type="ECO:0000256" key="2">
    <source>
        <dbReference type="ARBA" id="ARBA00004922"/>
    </source>
</evidence>
<dbReference type="SUPFAM" id="SSF53756">
    <property type="entry name" value="UDP-Glycosyltransferase/glycogen phosphorylase"/>
    <property type="match status" value="1"/>
</dbReference>
<dbReference type="AlphaFoldDB" id="A0A5N1GQ28"/>
<comment type="pathway">
    <text evidence="2 11">Protein modification; protein glycosylation.</text>
</comment>
<organism evidence="14 15">
    <name type="scientific">Aerococcus sanguinicola</name>
    <dbReference type="NCBI Taxonomy" id="119206"/>
    <lineage>
        <taxon>Bacteria</taxon>
        <taxon>Bacillati</taxon>
        <taxon>Bacillota</taxon>
        <taxon>Bacilli</taxon>
        <taxon>Lactobacillales</taxon>
        <taxon>Aerococcaceae</taxon>
        <taxon>Aerococcus</taxon>
    </lineage>
</organism>
<dbReference type="PANTHER" id="PTHR12526">
    <property type="entry name" value="GLYCOSYLTRANSFERASE"/>
    <property type="match status" value="1"/>
</dbReference>
<feature type="binding site" evidence="11">
    <location>
        <begin position="16"/>
        <end position="19"/>
    </location>
    <ligand>
        <name>UDP</name>
        <dbReference type="ChEBI" id="CHEBI:58223"/>
    </ligand>
</feature>
<gene>
    <name evidence="11 14" type="primary">gtfA</name>
    <name evidence="14" type="ORF">F6I03_03840</name>
</gene>
<feature type="domain" description="Glycosyl transferase family 1" evidence="12">
    <location>
        <begin position="325"/>
        <end position="479"/>
    </location>
</feature>
<dbReference type="HAMAP" id="MF_01472">
    <property type="entry name" value="GtfA"/>
    <property type="match status" value="1"/>
</dbReference>
<dbReference type="OrthoDB" id="9765175at2"/>
<comment type="function">
    <text evidence="11">Required for polymorphic O-glycosylation of the serine-rich repeat protein in this bacteria. Catalyzes the first step in glycosylation by transferring N-acetylglucosamine from UDP-GlcNAc to serine residues in the substrate protein. Part of the accessory SecA2/SecY2 system specifically required to export serine-rich repeat cell wall proteins usually encoded upstream in the same operon.</text>
</comment>
<comment type="subunit">
    <text evidence="11">Forms a heterotetramer with 2 subunits each of GtfA and GtfB. Part of the accessory SecA2/SecY2 protein translocation apparatus.</text>
</comment>
<dbReference type="InterPro" id="IPR001296">
    <property type="entry name" value="Glyco_trans_1"/>
</dbReference>
<name>A0A5N1GQ28_9LACT</name>
<feature type="binding site" evidence="11">
    <location>
        <begin position="405"/>
        <end position="408"/>
    </location>
    <ligand>
        <name>N-acetyl-D-glucosamine</name>
        <dbReference type="ChEBI" id="CHEBI:506227"/>
    </ligand>
</feature>
<dbReference type="GO" id="GO:0005737">
    <property type="term" value="C:cytoplasm"/>
    <property type="evidence" value="ECO:0007669"/>
    <property type="project" value="UniProtKB-SubCell"/>
</dbReference>
<feature type="binding site" evidence="11">
    <location>
        <begin position="385"/>
        <end position="386"/>
    </location>
    <ligand>
        <name>UDP</name>
        <dbReference type="ChEBI" id="CHEBI:58223"/>
    </ligand>
</feature>
<evidence type="ECO:0000256" key="9">
    <source>
        <dbReference type="ARBA" id="ARBA00023136"/>
    </source>
</evidence>
<dbReference type="RefSeq" id="WP_070430492.1">
    <property type="nucleotide sequence ID" value="NZ_VYWO01000001.1"/>
</dbReference>
<evidence type="ECO:0000256" key="5">
    <source>
        <dbReference type="ARBA" id="ARBA00022490"/>
    </source>
</evidence>
<dbReference type="GO" id="GO:0000166">
    <property type="term" value="F:nucleotide binding"/>
    <property type="evidence" value="ECO:0007669"/>
    <property type="project" value="UniProtKB-KW"/>
</dbReference>
<keyword evidence="9 11" id="KW-0472">Membrane</keyword>
<evidence type="ECO:0000256" key="1">
    <source>
        <dbReference type="ARBA" id="ARBA00004202"/>
    </source>
</evidence>
<protein>
    <recommendedName>
        <fullName evidence="11">UDP-N-acetylglucosamine--peptide N-acetylglucosaminyltransferase GtfA subunit</fullName>
        <ecNumber evidence="11">2.4.1.-</ecNumber>
    </recommendedName>
    <alternativeName>
        <fullName evidence="11">Glycosyltransferase GtfA</fullName>
    </alternativeName>
</protein>
<dbReference type="FunFam" id="3.40.50.2000:FF:000196">
    <property type="entry name" value="UDP-N-acetylglucosamine--peptide N-acetylglucosaminyltransferase GtfA subunit"/>
    <property type="match status" value="1"/>
</dbReference>
<evidence type="ECO:0000256" key="3">
    <source>
        <dbReference type="ARBA" id="ARBA00009481"/>
    </source>
</evidence>
<dbReference type="GO" id="GO:0017122">
    <property type="term" value="C:protein N-acetylglucosaminyltransferase complex"/>
    <property type="evidence" value="ECO:0007669"/>
    <property type="project" value="UniProtKB-UniRule"/>
</dbReference>
<dbReference type="EC" id="2.4.1.-" evidence="11"/>